<dbReference type="RefSeq" id="WP_378931575.1">
    <property type="nucleotide sequence ID" value="NZ_JBHLVO010000003.1"/>
</dbReference>
<dbReference type="InterPro" id="IPR058870">
    <property type="entry name" value="YuzC"/>
</dbReference>
<comment type="caution">
    <text evidence="1">The sequence shown here is derived from an EMBL/GenBank/DDBJ whole genome shotgun (WGS) entry which is preliminary data.</text>
</comment>
<dbReference type="EMBL" id="JBHLVO010000003">
    <property type="protein sequence ID" value="MFC0270991.1"/>
    <property type="molecule type" value="Genomic_DNA"/>
</dbReference>
<dbReference type="Pfam" id="PF26344">
    <property type="entry name" value="YuzC"/>
    <property type="match status" value="1"/>
</dbReference>
<protein>
    <submittedName>
        <fullName evidence="1">Uncharacterized protein</fullName>
    </submittedName>
</protein>
<evidence type="ECO:0000313" key="1">
    <source>
        <dbReference type="EMBL" id="MFC0270991.1"/>
    </source>
</evidence>
<accession>A0ABV6GBE7</accession>
<dbReference type="Proteomes" id="UP001589854">
    <property type="component" value="Unassembled WGS sequence"/>
</dbReference>
<evidence type="ECO:0000313" key="2">
    <source>
        <dbReference type="Proteomes" id="UP001589854"/>
    </source>
</evidence>
<keyword evidence="2" id="KW-1185">Reference proteome</keyword>
<gene>
    <name evidence="1" type="ORF">ACFFIX_05955</name>
</gene>
<proteinExistence type="predicted"/>
<sequence length="123" mass="14368">MYRREFCMYPYLTSMNTVVFMPCYVLYPYYRQYPDVNPQVFSESSKLVGTLFEDAQKMTDKVSTSPEFAKRILSLAQQSKKKEVVDLLLTLGIKNTLESEFNPDGIRIILKSDCCQLIVVLRW</sequence>
<organism evidence="1 2">
    <name type="scientific">Metabacillus herbersteinensis</name>
    <dbReference type="NCBI Taxonomy" id="283816"/>
    <lineage>
        <taxon>Bacteria</taxon>
        <taxon>Bacillati</taxon>
        <taxon>Bacillota</taxon>
        <taxon>Bacilli</taxon>
        <taxon>Bacillales</taxon>
        <taxon>Bacillaceae</taxon>
        <taxon>Metabacillus</taxon>
    </lineage>
</organism>
<name>A0ABV6GBE7_9BACI</name>
<reference evidence="1 2" key="1">
    <citation type="submission" date="2024-09" db="EMBL/GenBank/DDBJ databases">
        <authorList>
            <person name="Sun Q."/>
            <person name="Mori K."/>
        </authorList>
    </citation>
    <scope>NUCLEOTIDE SEQUENCE [LARGE SCALE GENOMIC DNA]</scope>
    <source>
        <strain evidence="1 2">CCM 7228</strain>
    </source>
</reference>